<feature type="coiled-coil region" evidence="3">
    <location>
        <begin position="75"/>
        <end position="116"/>
    </location>
</feature>
<dbReference type="AlphaFoldDB" id="D8SVR5"/>
<evidence type="ECO:0000313" key="5">
    <source>
        <dbReference type="Proteomes" id="UP000001514"/>
    </source>
</evidence>
<dbReference type="FunCoup" id="D8SVR5">
    <property type="interactions" value="3747"/>
</dbReference>
<dbReference type="SUPFAM" id="SSF46579">
    <property type="entry name" value="Prefoldin"/>
    <property type="match status" value="1"/>
</dbReference>
<protein>
    <recommendedName>
        <fullName evidence="6">Prefoldin subunit 1</fullName>
    </recommendedName>
</protein>
<dbReference type="InterPro" id="IPR002777">
    <property type="entry name" value="PFD_beta-like"/>
</dbReference>
<proteinExistence type="inferred from homology"/>
<keyword evidence="2" id="KW-0143">Chaperone</keyword>
<evidence type="ECO:0008006" key="6">
    <source>
        <dbReference type="Google" id="ProtNLM"/>
    </source>
</evidence>
<dbReference type="eggNOG" id="KOG3501">
    <property type="taxonomic scope" value="Eukaryota"/>
</dbReference>
<dbReference type="KEGG" id="smo:SELMODRAFT_125941"/>
<name>D8SVR5_SELML</name>
<dbReference type="PANTHER" id="PTHR20903">
    <property type="entry name" value="PREFOLDIN SUBUNIT 1-RELATED"/>
    <property type="match status" value="1"/>
</dbReference>
<feature type="non-terminal residue" evidence="4">
    <location>
        <position position="1"/>
    </location>
</feature>
<dbReference type="EMBL" id="GL377646">
    <property type="protein sequence ID" value="EFJ11483.1"/>
    <property type="molecule type" value="Genomic_DNA"/>
</dbReference>
<gene>
    <name evidence="4" type="ORF">SELMODRAFT_125941</name>
</gene>
<feature type="coiled-coil region" evidence="3">
    <location>
        <begin position="2"/>
        <end position="29"/>
    </location>
</feature>
<reference evidence="4 5" key="1">
    <citation type="journal article" date="2011" name="Science">
        <title>The Selaginella genome identifies genetic changes associated with the evolution of vascular plants.</title>
        <authorList>
            <person name="Banks J.A."/>
            <person name="Nishiyama T."/>
            <person name="Hasebe M."/>
            <person name="Bowman J.L."/>
            <person name="Gribskov M."/>
            <person name="dePamphilis C."/>
            <person name="Albert V.A."/>
            <person name="Aono N."/>
            <person name="Aoyama T."/>
            <person name="Ambrose B.A."/>
            <person name="Ashton N.W."/>
            <person name="Axtell M.J."/>
            <person name="Barker E."/>
            <person name="Barker M.S."/>
            <person name="Bennetzen J.L."/>
            <person name="Bonawitz N.D."/>
            <person name="Chapple C."/>
            <person name="Cheng C."/>
            <person name="Correa L.G."/>
            <person name="Dacre M."/>
            <person name="DeBarry J."/>
            <person name="Dreyer I."/>
            <person name="Elias M."/>
            <person name="Engstrom E.M."/>
            <person name="Estelle M."/>
            <person name="Feng L."/>
            <person name="Finet C."/>
            <person name="Floyd S.K."/>
            <person name="Frommer W.B."/>
            <person name="Fujita T."/>
            <person name="Gramzow L."/>
            <person name="Gutensohn M."/>
            <person name="Harholt J."/>
            <person name="Hattori M."/>
            <person name="Heyl A."/>
            <person name="Hirai T."/>
            <person name="Hiwatashi Y."/>
            <person name="Ishikawa M."/>
            <person name="Iwata M."/>
            <person name="Karol K.G."/>
            <person name="Koehler B."/>
            <person name="Kolukisaoglu U."/>
            <person name="Kubo M."/>
            <person name="Kurata T."/>
            <person name="Lalonde S."/>
            <person name="Li K."/>
            <person name="Li Y."/>
            <person name="Litt A."/>
            <person name="Lyons E."/>
            <person name="Manning G."/>
            <person name="Maruyama T."/>
            <person name="Michael T.P."/>
            <person name="Mikami K."/>
            <person name="Miyazaki S."/>
            <person name="Morinaga S."/>
            <person name="Murata T."/>
            <person name="Mueller-Roeber B."/>
            <person name="Nelson D.R."/>
            <person name="Obara M."/>
            <person name="Oguri Y."/>
            <person name="Olmstead R.G."/>
            <person name="Onodera N."/>
            <person name="Petersen B.L."/>
            <person name="Pils B."/>
            <person name="Prigge M."/>
            <person name="Rensing S.A."/>
            <person name="Riano-Pachon D.M."/>
            <person name="Roberts A.W."/>
            <person name="Sato Y."/>
            <person name="Scheller H.V."/>
            <person name="Schulz B."/>
            <person name="Schulz C."/>
            <person name="Shakirov E.V."/>
            <person name="Shibagaki N."/>
            <person name="Shinohara N."/>
            <person name="Shippen D.E."/>
            <person name="Soerensen I."/>
            <person name="Sotooka R."/>
            <person name="Sugimoto N."/>
            <person name="Sugita M."/>
            <person name="Sumikawa N."/>
            <person name="Tanurdzic M."/>
            <person name="Theissen G."/>
            <person name="Ulvskov P."/>
            <person name="Wakazuki S."/>
            <person name="Weng J.K."/>
            <person name="Willats W.W."/>
            <person name="Wipf D."/>
            <person name="Wolf P.G."/>
            <person name="Yang L."/>
            <person name="Zimmer A.D."/>
            <person name="Zhu Q."/>
            <person name="Mitros T."/>
            <person name="Hellsten U."/>
            <person name="Loque D."/>
            <person name="Otillar R."/>
            <person name="Salamov A."/>
            <person name="Schmutz J."/>
            <person name="Shapiro H."/>
            <person name="Lindquist E."/>
            <person name="Lucas S."/>
            <person name="Rokhsar D."/>
            <person name="Grigoriev I.V."/>
        </authorList>
    </citation>
    <scope>NUCLEOTIDE SEQUENCE [LARGE SCALE GENOMIC DNA]</scope>
</reference>
<dbReference type="GO" id="GO:0006457">
    <property type="term" value="P:protein folding"/>
    <property type="evidence" value="ECO:0000318"/>
    <property type="project" value="GO_Central"/>
</dbReference>
<dbReference type="HOGENOM" id="CLU_122140_2_1_1"/>
<dbReference type="GO" id="GO:0009409">
    <property type="term" value="P:response to cold"/>
    <property type="evidence" value="ECO:0007669"/>
    <property type="project" value="UniProtKB-ARBA"/>
</dbReference>
<dbReference type="InterPro" id="IPR009053">
    <property type="entry name" value="Prefoldin"/>
</dbReference>
<dbReference type="PANTHER" id="PTHR20903:SF0">
    <property type="entry name" value="PREFOLDIN SUBUNIT 1"/>
    <property type="match status" value="1"/>
</dbReference>
<dbReference type="CDD" id="cd23164">
    <property type="entry name" value="Prefoldin_1"/>
    <property type="match status" value="1"/>
</dbReference>
<evidence type="ECO:0000256" key="1">
    <source>
        <dbReference type="ARBA" id="ARBA00008045"/>
    </source>
</evidence>
<dbReference type="STRING" id="88036.D8SVR5"/>
<dbReference type="Gramene" id="EFJ11483">
    <property type="protein sequence ID" value="EFJ11483"/>
    <property type="gene ID" value="SELMODRAFT_125941"/>
</dbReference>
<dbReference type="Gene3D" id="1.10.287.370">
    <property type="match status" value="1"/>
</dbReference>
<dbReference type="GO" id="GO:0005737">
    <property type="term" value="C:cytoplasm"/>
    <property type="evidence" value="ECO:0000318"/>
    <property type="project" value="GO_Central"/>
</dbReference>
<dbReference type="InParanoid" id="D8SVR5"/>
<evidence type="ECO:0000256" key="2">
    <source>
        <dbReference type="ARBA" id="ARBA00023186"/>
    </source>
</evidence>
<keyword evidence="3" id="KW-0175">Coiled coil</keyword>
<organism evidence="5">
    <name type="scientific">Selaginella moellendorffii</name>
    <name type="common">Spikemoss</name>
    <dbReference type="NCBI Taxonomy" id="88036"/>
    <lineage>
        <taxon>Eukaryota</taxon>
        <taxon>Viridiplantae</taxon>
        <taxon>Streptophyta</taxon>
        <taxon>Embryophyta</taxon>
        <taxon>Tracheophyta</taxon>
        <taxon>Lycopodiopsida</taxon>
        <taxon>Selaginellales</taxon>
        <taxon>Selaginellaceae</taxon>
        <taxon>Selaginella</taxon>
    </lineage>
</organism>
<sequence length="130" mass="14824">AVVELQAKLVDATAKLKQVQMQMRTKETEKKRALLTLDEINYLDDDTHTYKSVGKFSHVVFFVPDFILEPKSKLVGELQEKAQECESAMTNLSASKEYLERQLKEIEGNFKELLQQSPSLARQVMAMSVT</sequence>
<dbReference type="Pfam" id="PF01920">
    <property type="entry name" value="Prefoldin_2"/>
    <property type="match status" value="1"/>
</dbReference>
<dbReference type="GO" id="GO:0051082">
    <property type="term" value="F:unfolded protein binding"/>
    <property type="evidence" value="ECO:0000318"/>
    <property type="project" value="GO_Central"/>
</dbReference>
<dbReference type="GO" id="GO:0016272">
    <property type="term" value="C:prefoldin complex"/>
    <property type="evidence" value="ECO:0007669"/>
    <property type="project" value="InterPro"/>
</dbReference>
<evidence type="ECO:0000313" key="4">
    <source>
        <dbReference type="EMBL" id="EFJ11483.1"/>
    </source>
</evidence>
<dbReference type="OMA" id="REMIQQK"/>
<evidence type="ECO:0000256" key="3">
    <source>
        <dbReference type="SAM" id="Coils"/>
    </source>
</evidence>
<keyword evidence="5" id="KW-1185">Reference proteome</keyword>
<dbReference type="Proteomes" id="UP000001514">
    <property type="component" value="Unassembled WGS sequence"/>
</dbReference>
<comment type="similarity">
    <text evidence="1">Belongs to the prefoldin subunit beta family.</text>
</comment>
<dbReference type="GO" id="GO:0044183">
    <property type="term" value="F:protein folding chaperone"/>
    <property type="evidence" value="ECO:0000318"/>
    <property type="project" value="GO_Central"/>
</dbReference>
<accession>D8SVR5</accession>